<dbReference type="InterPro" id="IPR009057">
    <property type="entry name" value="Homeodomain-like_sf"/>
</dbReference>
<dbReference type="PANTHER" id="PTHR30055">
    <property type="entry name" value="HTH-TYPE TRANSCRIPTIONAL REGULATOR RUTR"/>
    <property type="match status" value="1"/>
</dbReference>
<proteinExistence type="predicted"/>
<evidence type="ECO:0000259" key="3">
    <source>
        <dbReference type="PROSITE" id="PS50977"/>
    </source>
</evidence>
<protein>
    <submittedName>
        <fullName evidence="4">TetR/AcrR family transcriptional regulator</fullName>
    </submittedName>
</protein>
<sequence length="213" mass="23551">MATKLKRVGVQRLSRADQKIRRTESMLDAAWVMFCEKGYEASTMEEVAESAGVSRYPVYYAFGDKQNLFLELWKKKVGEVFERVEPRIKRGGPLRLNLMALAQILAEDHQTVPYAPVDSLFFVVHSISLGRPDIAEKLNLVSASGVEYFAGIVESSSLGAGEKLAGPARNIAAHLLAMTSGLSVLRFQTHQLNVDAKHILKVFLTIALDTAKT</sequence>
<accession>A0A6M2BNH2</accession>
<organism evidence="4 5">
    <name type="scientific">Solimonas terrae</name>
    <dbReference type="NCBI Taxonomy" id="1396819"/>
    <lineage>
        <taxon>Bacteria</taxon>
        <taxon>Pseudomonadati</taxon>
        <taxon>Pseudomonadota</taxon>
        <taxon>Gammaproteobacteria</taxon>
        <taxon>Nevskiales</taxon>
        <taxon>Nevskiaceae</taxon>
        <taxon>Solimonas</taxon>
    </lineage>
</organism>
<reference evidence="4 5" key="1">
    <citation type="journal article" date="2014" name="Int. J. Syst. Evol. Microbiol.">
        <title>Solimonas terrae sp. nov., isolated from soil.</title>
        <authorList>
            <person name="Kim S.J."/>
            <person name="Moon J.Y."/>
            <person name="Weon H.Y."/>
            <person name="Ahn J.H."/>
            <person name="Chen W.M."/>
            <person name="Kwon S.W."/>
        </authorList>
    </citation>
    <scope>NUCLEOTIDE SEQUENCE [LARGE SCALE GENOMIC DNA]</scope>
    <source>
        <strain evidence="4 5">KIS83-12</strain>
    </source>
</reference>
<evidence type="ECO:0000256" key="1">
    <source>
        <dbReference type="ARBA" id="ARBA00023125"/>
    </source>
</evidence>
<dbReference type="GO" id="GO:0003700">
    <property type="term" value="F:DNA-binding transcription factor activity"/>
    <property type="evidence" value="ECO:0007669"/>
    <property type="project" value="TreeGrafter"/>
</dbReference>
<evidence type="ECO:0000313" key="5">
    <source>
        <dbReference type="Proteomes" id="UP000472676"/>
    </source>
</evidence>
<evidence type="ECO:0000313" key="4">
    <source>
        <dbReference type="EMBL" id="NGY04156.1"/>
    </source>
</evidence>
<dbReference type="Gene3D" id="1.10.357.10">
    <property type="entry name" value="Tetracycline Repressor, domain 2"/>
    <property type="match status" value="1"/>
</dbReference>
<dbReference type="PANTHER" id="PTHR30055:SF226">
    <property type="entry name" value="HTH-TYPE TRANSCRIPTIONAL REGULATOR PKSA"/>
    <property type="match status" value="1"/>
</dbReference>
<evidence type="ECO:0000256" key="2">
    <source>
        <dbReference type="PROSITE-ProRule" id="PRU00335"/>
    </source>
</evidence>
<dbReference type="EMBL" id="JAAMOW010000002">
    <property type="protein sequence ID" value="NGY04156.1"/>
    <property type="molecule type" value="Genomic_DNA"/>
</dbReference>
<comment type="caution">
    <text evidence="4">The sequence shown here is derived from an EMBL/GenBank/DDBJ whole genome shotgun (WGS) entry which is preliminary data.</text>
</comment>
<dbReference type="SUPFAM" id="SSF46689">
    <property type="entry name" value="Homeodomain-like"/>
    <property type="match status" value="1"/>
</dbReference>
<dbReference type="RefSeq" id="WP_166252841.1">
    <property type="nucleotide sequence ID" value="NZ_JAAMOW010000002.1"/>
</dbReference>
<gene>
    <name evidence="4" type="ORF">G7Y85_05220</name>
</gene>
<dbReference type="Pfam" id="PF00440">
    <property type="entry name" value="TetR_N"/>
    <property type="match status" value="1"/>
</dbReference>
<name>A0A6M2BNH2_9GAMM</name>
<feature type="DNA-binding region" description="H-T-H motif" evidence="2">
    <location>
        <begin position="43"/>
        <end position="62"/>
    </location>
</feature>
<dbReference type="GO" id="GO:0000976">
    <property type="term" value="F:transcription cis-regulatory region binding"/>
    <property type="evidence" value="ECO:0007669"/>
    <property type="project" value="TreeGrafter"/>
</dbReference>
<dbReference type="Proteomes" id="UP000472676">
    <property type="component" value="Unassembled WGS sequence"/>
</dbReference>
<dbReference type="InterPro" id="IPR001647">
    <property type="entry name" value="HTH_TetR"/>
</dbReference>
<feature type="domain" description="HTH tetR-type" evidence="3">
    <location>
        <begin position="20"/>
        <end position="80"/>
    </location>
</feature>
<dbReference type="InterPro" id="IPR050109">
    <property type="entry name" value="HTH-type_TetR-like_transc_reg"/>
</dbReference>
<dbReference type="PROSITE" id="PS50977">
    <property type="entry name" value="HTH_TETR_2"/>
    <property type="match status" value="1"/>
</dbReference>
<dbReference type="AlphaFoldDB" id="A0A6M2BNH2"/>
<keyword evidence="5" id="KW-1185">Reference proteome</keyword>
<dbReference type="PRINTS" id="PR00455">
    <property type="entry name" value="HTHTETR"/>
</dbReference>
<keyword evidence="1 2" id="KW-0238">DNA-binding</keyword>